<accession>A0A8H7F9G9</accession>
<feature type="compositionally biased region" description="Polar residues" evidence="1">
    <location>
        <begin position="1"/>
        <end position="14"/>
    </location>
</feature>
<reference evidence="2 3" key="1">
    <citation type="journal article" name="Sci. Rep.">
        <title>Telomere-to-telomere assembled and centromere annotated genomes of the two main subspecies of the button mushroom Agaricus bisporus reveal especially polymorphic chromosome ends.</title>
        <authorList>
            <person name="Sonnenberg A.S.M."/>
            <person name="Sedaghat-Telgerd N."/>
            <person name="Lavrijssen B."/>
            <person name="Ohm R.A."/>
            <person name="Hendrickx P.M."/>
            <person name="Scholtmeijer K."/>
            <person name="Baars J.J.P."/>
            <person name="van Peer A."/>
        </authorList>
    </citation>
    <scope>NUCLEOTIDE SEQUENCE [LARGE SCALE GENOMIC DNA]</scope>
    <source>
        <strain evidence="2 3">H119_p4</strain>
    </source>
</reference>
<dbReference type="Proteomes" id="UP000629468">
    <property type="component" value="Unassembled WGS sequence"/>
</dbReference>
<comment type="caution">
    <text evidence="2">The sequence shown here is derived from an EMBL/GenBank/DDBJ whole genome shotgun (WGS) entry which is preliminary data.</text>
</comment>
<organism evidence="2 3">
    <name type="scientific">Agaricus bisporus var. burnettii</name>
    <dbReference type="NCBI Taxonomy" id="192524"/>
    <lineage>
        <taxon>Eukaryota</taxon>
        <taxon>Fungi</taxon>
        <taxon>Dikarya</taxon>
        <taxon>Basidiomycota</taxon>
        <taxon>Agaricomycotina</taxon>
        <taxon>Agaricomycetes</taxon>
        <taxon>Agaricomycetidae</taxon>
        <taxon>Agaricales</taxon>
        <taxon>Agaricineae</taxon>
        <taxon>Agaricaceae</taxon>
        <taxon>Agaricus</taxon>
    </lineage>
</organism>
<evidence type="ECO:0000256" key="1">
    <source>
        <dbReference type="SAM" id="MobiDB-lite"/>
    </source>
</evidence>
<evidence type="ECO:0000313" key="2">
    <source>
        <dbReference type="EMBL" id="KAF7783162.1"/>
    </source>
</evidence>
<dbReference type="AlphaFoldDB" id="A0A8H7F9G9"/>
<protein>
    <submittedName>
        <fullName evidence="2">Uncharacterized protein</fullName>
    </submittedName>
</protein>
<proteinExistence type="predicted"/>
<name>A0A8H7F9G9_AGABI</name>
<gene>
    <name evidence="2" type="ORF">Agabi119p4_2538</name>
</gene>
<evidence type="ECO:0000313" key="3">
    <source>
        <dbReference type="Proteomes" id="UP000629468"/>
    </source>
</evidence>
<dbReference type="EMBL" id="JABXXO010000003">
    <property type="protein sequence ID" value="KAF7783162.1"/>
    <property type="molecule type" value="Genomic_DNA"/>
</dbReference>
<feature type="region of interest" description="Disordered" evidence="1">
    <location>
        <begin position="1"/>
        <end position="56"/>
    </location>
</feature>
<sequence>MARATSWNTVTSIQRRSPRFLSSSSSPYPSPLPPTSNAAWTHRRKRQTSQRNNQPLKADSDWPYGFEVAFSCSLCHDCLILPGYGALFVRCQRHSDILPVSARFRYVNGNICIRHEDPSDNDHSTSVNIHPVFFRDDGSLLRISRPAPQQNVFCSDLNPNSFFLVCASRTLQAMALGASRTVRSLSSRIS</sequence>